<dbReference type="Pfam" id="PF13715">
    <property type="entry name" value="CarbopepD_reg_2"/>
    <property type="match status" value="1"/>
</dbReference>
<name>W2UN43_9FLAO</name>
<keyword evidence="10" id="KW-0732">Signal</keyword>
<accession>W2UN43</accession>
<keyword evidence="14" id="KW-1185">Reference proteome</keyword>
<dbReference type="InterPro" id="IPR039426">
    <property type="entry name" value="TonB-dep_rcpt-like"/>
</dbReference>
<dbReference type="NCBIfam" id="TIGR04057">
    <property type="entry name" value="SusC_RagA_signa"/>
    <property type="match status" value="1"/>
</dbReference>
<evidence type="ECO:0000313" key="13">
    <source>
        <dbReference type="EMBL" id="ETN94891.1"/>
    </source>
</evidence>
<dbReference type="PROSITE" id="PS52016">
    <property type="entry name" value="TONB_DEPENDENT_REC_3"/>
    <property type="match status" value="1"/>
</dbReference>
<protein>
    <submittedName>
        <fullName evidence="13">TonB-linked outer membrane protein, SusC/RagA family</fullName>
    </submittedName>
</protein>
<comment type="similarity">
    <text evidence="8 9">Belongs to the TonB-dependent receptor family.</text>
</comment>
<evidence type="ECO:0000256" key="3">
    <source>
        <dbReference type="ARBA" id="ARBA00022452"/>
    </source>
</evidence>
<keyword evidence="2 8" id="KW-0813">Transport</keyword>
<dbReference type="eggNOG" id="COG4771">
    <property type="taxonomic scope" value="Bacteria"/>
</dbReference>
<dbReference type="Gene3D" id="2.60.40.1120">
    <property type="entry name" value="Carboxypeptidase-like, regulatory domain"/>
    <property type="match status" value="1"/>
</dbReference>
<evidence type="ECO:0000256" key="4">
    <source>
        <dbReference type="ARBA" id="ARBA00022692"/>
    </source>
</evidence>
<dbReference type="GO" id="GO:0009279">
    <property type="term" value="C:cell outer membrane"/>
    <property type="evidence" value="ECO:0007669"/>
    <property type="project" value="UniProtKB-SubCell"/>
</dbReference>
<feature type="chain" id="PRO_5004826967" evidence="10">
    <location>
        <begin position="20"/>
        <end position="974"/>
    </location>
</feature>
<dbReference type="Gene3D" id="2.40.170.20">
    <property type="entry name" value="TonB-dependent receptor, beta-barrel domain"/>
    <property type="match status" value="1"/>
</dbReference>
<feature type="signal peptide" evidence="10">
    <location>
        <begin position="1"/>
        <end position="19"/>
    </location>
</feature>
<dbReference type="Proteomes" id="UP000018850">
    <property type="component" value="Unassembled WGS sequence"/>
</dbReference>
<feature type="domain" description="TonB-dependent receptor-like beta-barrel" evidence="11">
    <location>
        <begin position="391"/>
        <end position="937"/>
    </location>
</feature>
<dbReference type="Gene3D" id="2.170.130.10">
    <property type="entry name" value="TonB-dependent receptor, plug domain"/>
    <property type="match status" value="1"/>
</dbReference>
<dbReference type="InterPro" id="IPR023997">
    <property type="entry name" value="TonB-dep_OMP_SusC/RagA_CS"/>
</dbReference>
<keyword evidence="3 8" id="KW-1134">Transmembrane beta strand</keyword>
<dbReference type="SUPFAM" id="SSF49464">
    <property type="entry name" value="Carboxypeptidase regulatory domain-like"/>
    <property type="match status" value="1"/>
</dbReference>
<keyword evidence="7 8" id="KW-0998">Cell outer membrane</keyword>
<evidence type="ECO:0000259" key="12">
    <source>
        <dbReference type="Pfam" id="PF07715"/>
    </source>
</evidence>
<dbReference type="PATRIC" id="fig|1286632.3.peg.2042"/>
<sequence>MSRSLFMLVAFLLFNFSYAQEKTITGQVTDSETGMPIPGVNVLVKNTTKGVATDFDGNYSIDVDATATLVFSFVGYETVEKTVGSNSVINVSLAISASELDEVVVVAYGTQKKSDVTSSVASIDAEELTDVTSPDVSTMLQGKAAGVQVIQGSGQPGSVPDVRIRGISSIDGRVSPLWVVDGVIMHGTPNLNPNEIESISVLKDASATSLYGSRAASGVVVVTTKQAKIGRSELTLSSRVGFTHFNQGNFDVMNSRQMFDYYNAFGDTFDQNANTWFNEDLLDRDYDWIDNGTQQGLVQDYNLVFTAGSEKSKTYISLGYYDETGTIEGYDFDKLSFRLNHDYDVSDRLTLKPKIGVNYSTIDDKQHSLYAMLTYMPWDLPYDDEGNVLNPQENGVDWVGRDQSNYLYDLQWNYSENQEFNLFGNFDFDFEILKNLNFISTNGYTLYRYDSMSYTDPASNSGLADNGRLYNYTARRITRFTNQMIKYNNTWGDHSVTALAAYEYNDYKYENFSATGRGIVAGTEILNNAAEPRAVSGFKNDYALQSLLFNANYTYSDRYLAQASIRRDGASNFGENNQYGTFYSLSGGWNIHNEDFFESEIIDQLKLRASYGSVGNRPSSLYPQYDLYSLSNTYNGVPVATPSQLGNEDVAWEVSYQSNFGLDTRLFDRVSLSFDYYIKNTSDLLYFVKIPDVTGYSGYWENIGGVKNTGFELNLNADLITQEDFTWSFNFNMGVNKNEVTELFEGEPIISGRKRLNEGDDINTWYMRKWMGVDPDNGDPLWEVVDADTGERTLTNNWNEATLQDVGSASPDFYGGFGTVLDYKGINLSANFSFSKGNEIYNASRELYDADGAYPTYNQQVLADGWSRWTQPGDNATHPRPVYGGNNLSNKTSSRYLEDGSYLRMRNVRLGYNVPMTGWAESLGLSRLNVFLSGDNLWTITDFSGMDPEVGSGGVNSTLYPVSKRITFGLTASF</sequence>
<evidence type="ECO:0000313" key="14">
    <source>
        <dbReference type="Proteomes" id="UP000018850"/>
    </source>
</evidence>
<dbReference type="InterPro" id="IPR036942">
    <property type="entry name" value="Beta-barrel_TonB_sf"/>
</dbReference>
<keyword evidence="6 8" id="KW-0472">Membrane</keyword>
<dbReference type="InterPro" id="IPR000531">
    <property type="entry name" value="Beta-barrel_TonB"/>
</dbReference>
<dbReference type="Pfam" id="PF00593">
    <property type="entry name" value="TonB_dep_Rec_b-barrel"/>
    <property type="match status" value="1"/>
</dbReference>
<evidence type="ECO:0000256" key="7">
    <source>
        <dbReference type="ARBA" id="ARBA00023237"/>
    </source>
</evidence>
<dbReference type="STRING" id="376730.SAMN04487906_1204"/>
<proteinExistence type="inferred from homology"/>
<comment type="caution">
    <text evidence="13">The sequence shown here is derived from an EMBL/GenBank/DDBJ whole genome shotgun (WGS) entry which is preliminary data.</text>
</comment>
<evidence type="ECO:0000256" key="5">
    <source>
        <dbReference type="ARBA" id="ARBA00023077"/>
    </source>
</evidence>
<evidence type="ECO:0000256" key="2">
    <source>
        <dbReference type="ARBA" id="ARBA00022448"/>
    </source>
</evidence>
<dbReference type="InterPro" id="IPR037066">
    <property type="entry name" value="Plug_dom_sf"/>
</dbReference>
<evidence type="ECO:0000256" key="1">
    <source>
        <dbReference type="ARBA" id="ARBA00004571"/>
    </source>
</evidence>
<keyword evidence="5 9" id="KW-0798">TonB box</keyword>
<dbReference type="EMBL" id="AYXY01000022">
    <property type="protein sequence ID" value="ETN94891.1"/>
    <property type="molecule type" value="Genomic_DNA"/>
</dbReference>
<reference evidence="14" key="1">
    <citation type="submission" date="2013-11" db="EMBL/GenBank/DDBJ databases">
        <title>Draft genome sequence from a member of Zhouia, isolated tidal flat.</title>
        <authorList>
            <person name="Jin H."/>
            <person name="Jeon C.O."/>
        </authorList>
    </citation>
    <scope>NUCLEOTIDE SEQUENCE [LARGE SCALE GENOMIC DNA]</scope>
    <source>
        <strain evidence="14">AD3</strain>
    </source>
</reference>
<reference evidence="13 14" key="2">
    <citation type="journal article" date="2016" name="Genome Announc.">
        <title>Draft Genome Sequence of Zhouia amylolytica AD3, Isolated from Tidal Flat Sediment.</title>
        <authorList>
            <person name="Jia B."/>
            <person name="Jin H.M."/>
            <person name="Lee H.J."/>
            <person name="Jeon C.O."/>
        </authorList>
    </citation>
    <scope>NUCLEOTIDE SEQUENCE [LARGE SCALE GENOMIC DNA]</scope>
    <source>
        <strain evidence="13 14">AD3</strain>
    </source>
</reference>
<dbReference type="InterPro" id="IPR023996">
    <property type="entry name" value="TonB-dep_OMP_SusC/RagA"/>
</dbReference>
<dbReference type="InterPro" id="IPR012910">
    <property type="entry name" value="Plug_dom"/>
</dbReference>
<evidence type="ECO:0000259" key="11">
    <source>
        <dbReference type="Pfam" id="PF00593"/>
    </source>
</evidence>
<dbReference type="NCBIfam" id="TIGR04056">
    <property type="entry name" value="OMP_RagA_SusC"/>
    <property type="match status" value="1"/>
</dbReference>
<gene>
    <name evidence="13" type="ORF">P278_20490</name>
</gene>
<evidence type="ECO:0000256" key="6">
    <source>
        <dbReference type="ARBA" id="ARBA00023136"/>
    </source>
</evidence>
<feature type="domain" description="TonB-dependent receptor plug" evidence="12">
    <location>
        <begin position="113"/>
        <end position="219"/>
    </location>
</feature>
<keyword evidence="4 8" id="KW-0812">Transmembrane</keyword>
<dbReference type="Pfam" id="PF07715">
    <property type="entry name" value="Plug"/>
    <property type="match status" value="1"/>
</dbReference>
<evidence type="ECO:0000256" key="10">
    <source>
        <dbReference type="SAM" id="SignalP"/>
    </source>
</evidence>
<dbReference type="RefSeq" id="WP_038266120.1">
    <property type="nucleotide sequence ID" value="NZ_AYXY01000022.1"/>
</dbReference>
<evidence type="ECO:0000256" key="9">
    <source>
        <dbReference type="RuleBase" id="RU003357"/>
    </source>
</evidence>
<organism evidence="13 14">
    <name type="scientific">Zhouia amylolytica AD3</name>
    <dbReference type="NCBI Taxonomy" id="1286632"/>
    <lineage>
        <taxon>Bacteria</taxon>
        <taxon>Pseudomonadati</taxon>
        <taxon>Bacteroidota</taxon>
        <taxon>Flavobacteriia</taxon>
        <taxon>Flavobacteriales</taxon>
        <taxon>Flavobacteriaceae</taxon>
        <taxon>Zhouia</taxon>
    </lineage>
</organism>
<dbReference type="InterPro" id="IPR008969">
    <property type="entry name" value="CarboxyPept-like_regulatory"/>
</dbReference>
<dbReference type="SUPFAM" id="SSF56935">
    <property type="entry name" value="Porins"/>
    <property type="match status" value="1"/>
</dbReference>
<comment type="subcellular location">
    <subcellularLocation>
        <location evidence="1 8">Cell outer membrane</location>
        <topology evidence="1 8">Multi-pass membrane protein</topology>
    </subcellularLocation>
</comment>
<dbReference type="AlphaFoldDB" id="W2UN43"/>
<evidence type="ECO:0000256" key="8">
    <source>
        <dbReference type="PROSITE-ProRule" id="PRU01360"/>
    </source>
</evidence>
<dbReference type="FunFam" id="2.60.40.1120:FF:000003">
    <property type="entry name" value="Outer membrane protein Omp121"/>
    <property type="match status" value="1"/>
</dbReference>